<dbReference type="AlphaFoldDB" id="A0A072NHM9"/>
<keyword evidence="1" id="KW-0472">Membrane</keyword>
<proteinExistence type="predicted"/>
<keyword evidence="1" id="KW-0812">Transmembrane</keyword>
<dbReference type="Proteomes" id="UP000027936">
    <property type="component" value="Unassembled WGS sequence"/>
</dbReference>
<keyword evidence="1" id="KW-1133">Transmembrane helix</keyword>
<gene>
    <name evidence="2" type="ORF">M670_03780</name>
</gene>
<comment type="caution">
    <text evidence="2">The sequence shown here is derived from an EMBL/GenBank/DDBJ whole genome shotgun (WGS) entry which is preliminary data.</text>
</comment>
<organism evidence="2 3">
    <name type="scientific">Schinkia azotoformans MEV2011</name>
    <dbReference type="NCBI Taxonomy" id="1348973"/>
    <lineage>
        <taxon>Bacteria</taxon>
        <taxon>Bacillati</taxon>
        <taxon>Bacillota</taxon>
        <taxon>Bacilli</taxon>
        <taxon>Bacillales</taxon>
        <taxon>Bacillaceae</taxon>
        <taxon>Calidifontibacillus/Schinkia group</taxon>
        <taxon>Schinkia</taxon>
    </lineage>
</organism>
<evidence type="ECO:0000313" key="2">
    <source>
        <dbReference type="EMBL" id="KEF37026.1"/>
    </source>
</evidence>
<evidence type="ECO:0000313" key="3">
    <source>
        <dbReference type="Proteomes" id="UP000027936"/>
    </source>
</evidence>
<dbReference type="PATRIC" id="fig|1348973.3.peg.3662"/>
<dbReference type="EMBL" id="JJRY01000019">
    <property type="protein sequence ID" value="KEF37026.1"/>
    <property type="molecule type" value="Genomic_DNA"/>
</dbReference>
<feature type="transmembrane region" description="Helical" evidence="1">
    <location>
        <begin position="13"/>
        <end position="31"/>
    </location>
</feature>
<evidence type="ECO:0000256" key="1">
    <source>
        <dbReference type="SAM" id="Phobius"/>
    </source>
</evidence>
<name>A0A072NHM9_SCHAZ</name>
<accession>A0A072NHM9</accession>
<sequence>MFEMYFPDNKLEYIPAFMMVLIFVLLTFLAINQIIKFSKKEEEKARMLEKQIMENKLESHK</sequence>
<reference evidence="2 3" key="1">
    <citation type="submission" date="2014-04" db="EMBL/GenBank/DDBJ databases">
        <title>Draft genome sequence of Bacillus azotoformans MEV2011, a (co-) denitrifying strain unable to grow in the presence of oxygen.</title>
        <authorList>
            <person name="Nielsen M."/>
            <person name="Schreiber L."/>
            <person name="Finster K."/>
            <person name="Schramm A."/>
        </authorList>
    </citation>
    <scope>NUCLEOTIDE SEQUENCE [LARGE SCALE GENOMIC DNA]</scope>
    <source>
        <strain evidence="2 3">MEV2011</strain>
    </source>
</reference>
<protein>
    <submittedName>
        <fullName evidence="2">Uncharacterized protein</fullName>
    </submittedName>
</protein>